<sequence>MEWFEWVFTREFRQYLLAHDLVFPLLFLIRLLGVTAIELIRPARKVEYSRVIVYDFAVFLLYQFIIFPIAGYIDLWIAVRPNLPDVVLNLPLPLRVTAYFVIADFGHYWIHWLMHTAPVWRIHKWHHVPTYMYWLAGVRATIPQQVIVNLPYIFAYSFLDLSPWWMYLAIGMFNALQNDWMHMNVAWRFKWLEWLIVTPRYHHIHHSNRPEHYTANLAALFTVWDRLFGTYVDPDKVSEPLSFGIGEKVPLPRLALGV</sequence>
<keyword evidence="2 7" id="KW-0812">Transmembrane</keyword>
<evidence type="ECO:0000256" key="7">
    <source>
        <dbReference type="SAM" id="Phobius"/>
    </source>
</evidence>
<dbReference type="PANTHER" id="PTHR21624">
    <property type="entry name" value="STEROL DESATURASE-RELATED PROTEIN"/>
    <property type="match status" value="1"/>
</dbReference>
<dbReference type="AlphaFoldDB" id="A0A1W1I4L9"/>
<keyword evidence="4" id="KW-0560">Oxidoreductase</keyword>
<evidence type="ECO:0000256" key="1">
    <source>
        <dbReference type="ARBA" id="ARBA00004127"/>
    </source>
</evidence>
<keyword evidence="6 7" id="KW-0472">Membrane</keyword>
<dbReference type="RefSeq" id="WP_080886416.1">
    <property type="nucleotide sequence ID" value="NZ_LT828648.1"/>
</dbReference>
<gene>
    <name evidence="9" type="ORF">NSJP_1782</name>
</gene>
<dbReference type="GO" id="GO:0006643">
    <property type="term" value="P:membrane lipid metabolic process"/>
    <property type="evidence" value="ECO:0007669"/>
    <property type="project" value="TreeGrafter"/>
</dbReference>
<dbReference type="GO" id="GO:0008610">
    <property type="term" value="P:lipid biosynthetic process"/>
    <property type="evidence" value="ECO:0007669"/>
    <property type="project" value="InterPro"/>
</dbReference>
<protein>
    <submittedName>
        <fullName evidence="9">Putative sterol desaturase</fullName>
    </submittedName>
</protein>
<evidence type="ECO:0000256" key="4">
    <source>
        <dbReference type="ARBA" id="ARBA00023002"/>
    </source>
</evidence>
<dbReference type="GO" id="GO:0005506">
    <property type="term" value="F:iron ion binding"/>
    <property type="evidence" value="ECO:0007669"/>
    <property type="project" value="InterPro"/>
</dbReference>
<dbReference type="InterPro" id="IPR051689">
    <property type="entry name" value="Sterol_desaturase/TMEM195"/>
</dbReference>
<feature type="transmembrane region" description="Helical" evidence="7">
    <location>
        <begin position="52"/>
        <end position="72"/>
    </location>
</feature>
<feature type="transmembrane region" description="Helical" evidence="7">
    <location>
        <begin position="92"/>
        <end position="110"/>
    </location>
</feature>
<dbReference type="Pfam" id="PF04116">
    <property type="entry name" value="FA_hydroxylase"/>
    <property type="match status" value="1"/>
</dbReference>
<comment type="subcellular location">
    <subcellularLocation>
        <location evidence="1">Endomembrane system</location>
        <topology evidence="1">Multi-pass membrane protein</topology>
    </subcellularLocation>
</comment>
<dbReference type="STRING" id="1325564.NSJP_1782"/>
<evidence type="ECO:0000256" key="3">
    <source>
        <dbReference type="ARBA" id="ARBA00022989"/>
    </source>
</evidence>
<keyword evidence="10" id="KW-1185">Reference proteome</keyword>
<dbReference type="InterPro" id="IPR006694">
    <property type="entry name" value="Fatty_acid_hydroxylase"/>
</dbReference>
<evidence type="ECO:0000256" key="5">
    <source>
        <dbReference type="ARBA" id="ARBA00023098"/>
    </source>
</evidence>
<dbReference type="GO" id="GO:0050479">
    <property type="term" value="F:glyceryl-ether monooxygenase activity"/>
    <property type="evidence" value="ECO:0007669"/>
    <property type="project" value="TreeGrafter"/>
</dbReference>
<evidence type="ECO:0000256" key="2">
    <source>
        <dbReference type="ARBA" id="ARBA00022692"/>
    </source>
</evidence>
<proteinExistence type="predicted"/>
<reference evidence="9 10" key="1">
    <citation type="submission" date="2017-03" db="EMBL/GenBank/DDBJ databases">
        <authorList>
            <person name="Afonso C.L."/>
            <person name="Miller P.J."/>
            <person name="Scott M.A."/>
            <person name="Spackman E."/>
            <person name="Goraichik I."/>
            <person name="Dimitrov K.M."/>
            <person name="Suarez D.L."/>
            <person name="Swayne D.E."/>
        </authorList>
    </citation>
    <scope>NUCLEOTIDE SEQUENCE [LARGE SCALE GENOMIC DNA]</scope>
    <source>
        <strain evidence="9">Genome sequencing of Nitrospira japonica strain NJ11</strain>
    </source>
</reference>
<evidence type="ECO:0000256" key="6">
    <source>
        <dbReference type="ARBA" id="ARBA00023136"/>
    </source>
</evidence>
<dbReference type="EMBL" id="LT828648">
    <property type="protein sequence ID" value="SLM47954.1"/>
    <property type="molecule type" value="Genomic_DNA"/>
</dbReference>
<evidence type="ECO:0000259" key="8">
    <source>
        <dbReference type="Pfam" id="PF04116"/>
    </source>
</evidence>
<name>A0A1W1I4L9_9BACT</name>
<keyword evidence="3 7" id="KW-1133">Transmembrane helix</keyword>
<organism evidence="9 10">
    <name type="scientific">Nitrospira japonica</name>
    <dbReference type="NCBI Taxonomy" id="1325564"/>
    <lineage>
        <taxon>Bacteria</taxon>
        <taxon>Pseudomonadati</taxon>
        <taxon>Nitrospirota</taxon>
        <taxon>Nitrospiria</taxon>
        <taxon>Nitrospirales</taxon>
        <taxon>Nitrospiraceae</taxon>
        <taxon>Nitrospira</taxon>
    </lineage>
</organism>
<dbReference type="GO" id="GO:0016020">
    <property type="term" value="C:membrane"/>
    <property type="evidence" value="ECO:0007669"/>
    <property type="project" value="GOC"/>
</dbReference>
<accession>A0A1W1I4L9</accession>
<dbReference type="PANTHER" id="PTHR21624:SF1">
    <property type="entry name" value="ALKYLGLYCEROL MONOOXYGENASE"/>
    <property type="match status" value="1"/>
</dbReference>
<dbReference type="Proteomes" id="UP000192042">
    <property type="component" value="Chromosome I"/>
</dbReference>
<feature type="transmembrane region" description="Helical" evidence="7">
    <location>
        <begin position="21"/>
        <end position="40"/>
    </location>
</feature>
<keyword evidence="5" id="KW-0443">Lipid metabolism</keyword>
<dbReference type="GO" id="GO:0012505">
    <property type="term" value="C:endomembrane system"/>
    <property type="evidence" value="ECO:0007669"/>
    <property type="project" value="UniProtKB-SubCell"/>
</dbReference>
<evidence type="ECO:0000313" key="9">
    <source>
        <dbReference type="EMBL" id="SLM47954.1"/>
    </source>
</evidence>
<evidence type="ECO:0000313" key="10">
    <source>
        <dbReference type="Proteomes" id="UP000192042"/>
    </source>
</evidence>
<dbReference type="KEGG" id="nja:NSJP_1782"/>
<feature type="domain" description="Fatty acid hydroxylase" evidence="8">
    <location>
        <begin position="97"/>
        <end position="230"/>
    </location>
</feature>
<dbReference type="OrthoDB" id="9770329at2"/>
<feature type="transmembrane region" description="Helical" evidence="7">
    <location>
        <begin position="131"/>
        <end position="158"/>
    </location>
</feature>